<dbReference type="AlphaFoldDB" id="A0AAD7M5S6"/>
<keyword evidence="1" id="KW-0732">Signal</keyword>
<dbReference type="Proteomes" id="UP001163823">
    <property type="component" value="Chromosome 4"/>
</dbReference>
<evidence type="ECO:0000259" key="2">
    <source>
        <dbReference type="PROSITE" id="PS51408"/>
    </source>
</evidence>
<dbReference type="GO" id="GO:0055037">
    <property type="term" value="C:recycling endosome"/>
    <property type="evidence" value="ECO:0007669"/>
    <property type="project" value="TreeGrafter"/>
</dbReference>
<dbReference type="GO" id="GO:0005769">
    <property type="term" value="C:early endosome"/>
    <property type="evidence" value="ECO:0007669"/>
    <property type="project" value="TreeGrafter"/>
</dbReference>
<dbReference type="SUPFAM" id="SSF53850">
    <property type="entry name" value="Periplasmic binding protein-like II"/>
    <property type="match status" value="1"/>
</dbReference>
<evidence type="ECO:0000313" key="4">
    <source>
        <dbReference type="Proteomes" id="UP001163823"/>
    </source>
</evidence>
<dbReference type="Pfam" id="PF00405">
    <property type="entry name" value="Transferrin"/>
    <property type="match status" value="1"/>
</dbReference>
<dbReference type="CDD" id="cd13529">
    <property type="entry name" value="PBP2_transferrin"/>
    <property type="match status" value="1"/>
</dbReference>
<dbReference type="PANTHER" id="PTHR11485">
    <property type="entry name" value="TRANSFERRIN"/>
    <property type="match status" value="1"/>
</dbReference>
<dbReference type="PROSITE" id="PS51408">
    <property type="entry name" value="TRANSFERRIN_LIKE_4"/>
    <property type="match status" value="1"/>
</dbReference>
<dbReference type="KEGG" id="qsa:O6P43_008620"/>
<dbReference type="PANTHER" id="PTHR11485:SF29">
    <property type="entry name" value="TRANSFERRIN 2"/>
    <property type="match status" value="1"/>
</dbReference>
<dbReference type="InterPro" id="IPR001156">
    <property type="entry name" value="Transferrin-like_dom"/>
</dbReference>
<reference evidence="3" key="1">
    <citation type="journal article" date="2023" name="Science">
        <title>Elucidation of the pathway for biosynthesis of saponin adjuvants from the soapbark tree.</title>
        <authorList>
            <person name="Reed J."/>
            <person name="Orme A."/>
            <person name="El-Demerdash A."/>
            <person name="Owen C."/>
            <person name="Martin L.B.B."/>
            <person name="Misra R.C."/>
            <person name="Kikuchi S."/>
            <person name="Rejzek M."/>
            <person name="Martin A.C."/>
            <person name="Harkess A."/>
            <person name="Leebens-Mack J."/>
            <person name="Louveau T."/>
            <person name="Stephenson M.J."/>
            <person name="Osbourn A."/>
        </authorList>
    </citation>
    <scope>NUCLEOTIDE SEQUENCE</scope>
    <source>
        <strain evidence="3">S10</strain>
    </source>
</reference>
<dbReference type="GO" id="GO:0005615">
    <property type="term" value="C:extracellular space"/>
    <property type="evidence" value="ECO:0007669"/>
    <property type="project" value="TreeGrafter"/>
</dbReference>
<name>A0AAD7M5S6_QUISA</name>
<organism evidence="3 4">
    <name type="scientific">Quillaja saponaria</name>
    <name type="common">Soap bark tree</name>
    <dbReference type="NCBI Taxonomy" id="32244"/>
    <lineage>
        <taxon>Eukaryota</taxon>
        <taxon>Viridiplantae</taxon>
        <taxon>Streptophyta</taxon>
        <taxon>Embryophyta</taxon>
        <taxon>Tracheophyta</taxon>
        <taxon>Spermatophyta</taxon>
        <taxon>Magnoliopsida</taxon>
        <taxon>eudicotyledons</taxon>
        <taxon>Gunneridae</taxon>
        <taxon>Pentapetalae</taxon>
        <taxon>rosids</taxon>
        <taxon>fabids</taxon>
        <taxon>Fabales</taxon>
        <taxon>Quillajaceae</taxon>
        <taxon>Quillaja</taxon>
    </lineage>
</organism>
<comment type="caution">
    <text evidence="3">The sequence shown here is derived from an EMBL/GenBank/DDBJ whole genome shotgun (WGS) entry which is preliminary data.</text>
</comment>
<evidence type="ECO:0000313" key="3">
    <source>
        <dbReference type="EMBL" id="KAJ7970433.1"/>
    </source>
</evidence>
<dbReference type="GO" id="GO:0006826">
    <property type="term" value="P:iron ion transport"/>
    <property type="evidence" value="ECO:0007669"/>
    <property type="project" value="TreeGrafter"/>
</dbReference>
<gene>
    <name evidence="3" type="ORF">O6P43_008620</name>
</gene>
<feature type="signal peptide" evidence="1">
    <location>
        <begin position="1"/>
        <end position="23"/>
    </location>
</feature>
<dbReference type="PRINTS" id="PR00422">
    <property type="entry name" value="TRANSFERRIN"/>
</dbReference>
<dbReference type="GO" id="GO:0005886">
    <property type="term" value="C:plasma membrane"/>
    <property type="evidence" value="ECO:0007669"/>
    <property type="project" value="TreeGrafter"/>
</dbReference>
<proteinExistence type="predicted"/>
<dbReference type="SMART" id="SM00094">
    <property type="entry name" value="TR_FER"/>
    <property type="match status" value="1"/>
</dbReference>
<feature type="domain" description="Transferrin-like" evidence="2">
    <location>
        <begin position="96"/>
        <end position="407"/>
    </location>
</feature>
<accession>A0AAD7M5S6</accession>
<protein>
    <submittedName>
        <fullName evidence="3">Transferrin</fullName>
    </submittedName>
</protein>
<evidence type="ECO:0000256" key="1">
    <source>
        <dbReference type="SAM" id="SignalP"/>
    </source>
</evidence>
<sequence>MKIQTHLPFSLFLFTILFSPSGAHDFQPIPSPSSGDGIGSPSMASDFADGVGSFFVESSPPSPAPAKFEWRQGAGKAPAPISDKIFASPEAAEETVRWCTVRGEFEGCQDFISVLNQLMGYRWKCVKRETTQECLASIKRGEVDLINLEAGLSYMAFLNYSMKAIANEIYCDKAKSYDAVAVVNRKACKENEKISLMDFKGHKSCHGGYSTAAGWNYPINHIRNLYDTAKMNDREIASSFFSSMCAPSEIGGPSICDGCSKENGSCPVNSLYSGHSGAFRCLVEEMGDIAFVKADTALFYSKEGPRNQSWSTKSIMDFMYLCPQGGCREINGYPGDCSLGTVPANVIMAHNSIPRKKKVLVLETLTNATLVDTLYAVKAGVNELLSPSTQGFTIIRKVTRSYLGNSASISQSIQYLNIPEATSSTVNPIPDEPSPSSPSSCIHCSQVMSLLSLFVLLMTL</sequence>
<dbReference type="Gene3D" id="3.40.190.10">
    <property type="entry name" value="Periplasmic binding protein-like II"/>
    <property type="match status" value="2"/>
</dbReference>
<dbReference type="EMBL" id="JARAOO010000004">
    <property type="protein sequence ID" value="KAJ7970433.1"/>
    <property type="molecule type" value="Genomic_DNA"/>
</dbReference>
<keyword evidence="4" id="KW-1185">Reference proteome</keyword>
<feature type="chain" id="PRO_5041950315" evidence="1">
    <location>
        <begin position="24"/>
        <end position="460"/>
    </location>
</feature>